<dbReference type="Proteomes" id="UP000267341">
    <property type="component" value="Unassembled WGS sequence"/>
</dbReference>
<dbReference type="Pfam" id="PF14022">
    <property type="entry name" value="DUF4238"/>
    <property type="match status" value="1"/>
</dbReference>
<keyword evidence="1" id="KW-0812">Transmembrane</keyword>
<gene>
    <name evidence="2" type="ORF">C7387_4080</name>
</gene>
<keyword evidence="1" id="KW-1133">Transmembrane helix</keyword>
<keyword evidence="1" id="KW-0472">Membrane</keyword>
<comment type="caution">
    <text evidence="2">The sequence shown here is derived from an EMBL/GenBank/DDBJ whole genome shotgun (WGS) entry which is preliminary data.</text>
</comment>
<dbReference type="RefSeq" id="WP_120817348.1">
    <property type="nucleotide sequence ID" value="NZ_RBIZ01000007.1"/>
</dbReference>
<keyword evidence="3" id="KW-1185">Reference proteome</keyword>
<evidence type="ECO:0000313" key="3">
    <source>
        <dbReference type="Proteomes" id="UP000267341"/>
    </source>
</evidence>
<name>A0ABX9RW99_9ENTR</name>
<dbReference type="EMBL" id="RBIZ01000007">
    <property type="protein sequence ID" value="RKR52947.1"/>
    <property type="molecule type" value="Genomic_DNA"/>
</dbReference>
<dbReference type="InterPro" id="IPR025332">
    <property type="entry name" value="DUF4238"/>
</dbReference>
<dbReference type="GeneID" id="66906048"/>
<accession>A0ABX9RW99</accession>
<evidence type="ECO:0000256" key="1">
    <source>
        <dbReference type="SAM" id="Phobius"/>
    </source>
</evidence>
<sequence length="363" mass="42149">MAANKNQHYVPQCYLKRFSNTSSLASICLYNIDGMKLIPQAPIKKQCSQDYFYGEDLKLEKALQPFEGKYSNLVKQIASQGYFLNEKDKSFLLDFWLLQHLRTEAASKRLVEMSEGIVEVAGIEDYKFQIKDAVQQSMKSFFDTRHHINDLKLCLLRNKTQKVFYTSDDPAILTNHWYFHDARAKFQSFGLASAGVLLLLPLTPYIMMIAYDPNVYNMAESRGWVNIKNKSDIDAFNLFQLINCHSNIYLNNSNDEENLYKLYQKIKAIRPTVKHKFNYAVFDTSDGNYTRYKAIPKSEVLERQEDTLIHYQPIQVSPPEWPSQILWRKKGFVYTNDTGVGYVRSPYSTPSSIKPFYKILSGM</sequence>
<reference evidence="2 3" key="1">
    <citation type="submission" date="2018-10" db="EMBL/GenBank/DDBJ databases">
        <title>Genomic Encyclopedia of Type Strains, Phase IV (KMG-IV): sequencing the most valuable type-strain genomes for metagenomic binning, comparative biology and taxonomic classification.</title>
        <authorList>
            <person name="Goeker M."/>
        </authorList>
    </citation>
    <scope>NUCLEOTIDE SEQUENCE [LARGE SCALE GENOMIC DNA]</scope>
    <source>
        <strain evidence="2 3">DSM 5079</strain>
    </source>
</reference>
<feature type="transmembrane region" description="Helical" evidence="1">
    <location>
        <begin position="189"/>
        <end position="211"/>
    </location>
</feature>
<organism evidence="2 3">
    <name type="scientific">Yokenella regensburgei</name>
    <dbReference type="NCBI Taxonomy" id="158877"/>
    <lineage>
        <taxon>Bacteria</taxon>
        <taxon>Pseudomonadati</taxon>
        <taxon>Pseudomonadota</taxon>
        <taxon>Gammaproteobacteria</taxon>
        <taxon>Enterobacterales</taxon>
        <taxon>Enterobacteriaceae</taxon>
        <taxon>Yokenella</taxon>
    </lineage>
</organism>
<proteinExistence type="predicted"/>
<evidence type="ECO:0000313" key="2">
    <source>
        <dbReference type="EMBL" id="RKR52947.1"/>
    </source>
</evidence>
<protein>
    <submittedName>
        <fullName evidence="2">Uncharacterized protein DUF4238</fullName>
    </submittedName>
</protein>